<protein>
    <submittedName>
        <fullName evidence="2">Uncharacterized protein</fullName>
    </submittedName>
</protein>
<feature type="region of interest" description="Disordered" evidence="1">
    <location>
        <begin position="24"/>
        <end position="49"/>
    </location>
</feature>
<evidence type="ECO:0000256" key="1">
    <source>
        <dbReference type="SAM" id="MobiDB-lite"/>
    </source>
</evidence>
<evidence type="ECO:0000313" key="2">
    <source>
        <dbReference type="EMBL" id="KAI0531223.1"/>
    </source>
</evidence>
<sequence>MKLLFQPTEEAGVGASAAVKGRLLKNNKTDEKPQRIEEVLDSGFRSTSS</sequence>
<name>A0A8T3CFQ7_DENNO</name>
<reference evidence="2" key="1">
    <citation type="journal article" date="2022" name="Front. Genet.">
        <title>Chromosome-Scale Assembly of the Dendrobium nobile Genome Provides Insights Into the Molecular Mechanism of the Biosynthesis of the Medicinal Active Ingredient of Dendrobium.</title>
        <authorList>
            <person name="Xu Q."/>
            <person name="Niu S.-C."/>
            <person name="Li K.-L."/>
            <person name="Zheng P.-J."/>
            <person name="Zhang X.-J."/>
            <person name="Jia Y."/>
            <person name="Liu Y."/>
            <person name="Niu Y.-X."/>
            <person name="Yu L.-H."/>
            <person name="Chen D.-F."/>
            <person name="Zhang G.-Q."/>
        </authorList>
    </citation>
    <scope>NUCLEOTIDE SEQUENCE</scope>
    <source>
        <tissue evidence="2">Leaf</tissue>
    </source>
</reference>
<dbReference type="EMBL" id="JAGYWB010000001">
    <property type="protein sequence ID" value="KAI0531223.1"/>
    <property type="molecule type" value="Genomic_DNA"/>
</dbReference>
<accession>A0A8T3CFQ7</accession>
<comment type="caution">
    <text evidence="2">The sequence shown here is derived from an EMBL/GenBank/DDBJ whole genome shotgun (WGS) entry which is preliminary data.</text>
</comment>
<dbReference type="AlphaFoldDB" id="A0A8T3CFQ7"/>
<keyword evidence="3" id="KW-1185">Reference proteome</keyword>
<gene>
    <name evidence="2" type="ORF">KFK09_000776</name>
</gene>
<feature type="compositionally biased region" description="Basic and acidic residues" evidence="1">
    <location>
        <begin position="27"/>
        <end position="38"/>
    </location>
</feature>
<dbReference type="Proteomes" id="UP000829196">
    <property type="component" value="Unassembled WGS sequence"/>
</dbReference>
<evidence type="ECO:0000313" key="3">
    <source>
        <dbReference type="Proteomes" id="UP000829196"/>
    </source>
</evidence>
<organism evidence="2 3">
    <name type="scientific">Dendrobium nobile</name>
    <name type="common">Orchid</name>
    <dbReference type="NCBI Taxonomy" id="94219"/>
    <lineage>
        <taxon>Eukaryota</taxon>
        <taxon>Viridiplantae</taxon>
        <taxon>Streptophyta</taxon>
        <taxon>Embryophyta</taxon>
        <taxon>Tracheophyta</taxon>
        <taxon>Spermatophyta</taxon>
        <taxon>Magnoliopsida</taxon>
        <taxon>Liliopsida</taxon>
        <taxon>Asparagales</taxon>
        <taxon>Orchidaceae</taxon>
        <taxon>Epidendroideae</taxon>
        <taxon>Malaxideae</taxon>
        <taxon>Dendrobiinae</taxon>
        <taxon>Dendrobium</taxon>
    </lineage>
</organism>
<proteinExistence type="predicted"/>